<name>A0A9P5NVQ9_GYMJU</name>
<dbReference type="Proteomes" id="UP000724874">
    <property type="component" value="Unassembled WGS sequence"/>
</dbReference>
<gene>
    <name evidence="2" type="ORF">CPB84DRAFT_567020</name>
</gene>
<feature type="transmembrane region" description="Helical" evidence="1">
    <location>
        <begin position="86"/>
        <end position="105"/>
    </location>
</feature>
<keyword evidence="1" id="KW-1133">Transmembrane helix</keyword>
<sequence>MKSIWKITFTICVFLVSLSVAFLLIGSVSGNTLARTSVILSSLFSGAGLVMSGMYVTAGSKLENITVRNTWVEASEDVDTVKSVEFWAAMVMPLSAVWVGLILPVDSCNFNVD</sequence>
<organism evidence="2 3">
    <name type="scientific">Gymnopilus junonius</name>
    <name type="common">Spectacular rustgill mushroom</name>
    <name type="synonym">Gymnopilus spectabilis subsp. junonius</name>
    <dbReference type="NCBI Taxonomy" id="109634"/>
    <lineage>
        <taxon>Eukaryota</taxon>
        <taxon>Fungi</taxon>
        <taxon>Dikarya</taxon>
        <taxon>Basidiomycota</taxon>
        <taxon>Agaricomycotina</taxon>
        <taxon>Agaricomycetes</taxon>
        <taxon>Agaricomycetidae</taxon>
        <taxon>Agaricales</taxon>
        <taxon>Agaricineae</taxon>
        <taxon>Hymenogastraceae</taxon>
        <taxon>Gymnopilus</taxon>
    </lineage>
</organism>
<keyword evidence="1" id="KW-0812">Transmembrane</keyword>
<dbReference type="OrthoDB" id="3119233at2759"/>
<accession>A0A9P5NVQ9</accession>
<comment type="caution">
    <text evidence="2">The sequence shown here is derived from an EMBL/GenBank/DDBJ whole genome shotgun (WGS) entry which is preliminary data.</text>
</comment>
<evidence type="ECO:0000313" key="3">
    <source>
        <dbReference type="Proteomes" id="UP000724874"/>
    </source>
</evidence>
<evidence type="ECO:0000313" key="2">
    <source>
        <dbReference type="EMBL" id="KAF8905803.1"/>
    </source>
</evidence>
<feature type="transmembrane region" description="Helical" evidence="1">
    <location>
        <begin position="38"/>
        <end position="58"/>
    </location>
</feature>
<feature type="transmembrane region" description="Helical" evidence="1">
    <location>
        <begin position="7"/>
        <end position="26"/>
    </location>
</feature>
<proteinExistence type="predicted"/>
<reference evidence="2" key="1">
    <citation type="submission" date="2020-11" db="EMBL/GenBank/DDBJ databases">
        <authorList>
            <consortium name="DOE Joint Genome Institute"/>
            <person name="Ahrendt S."/>
            <person name="Riley R."/>
            <person name="Andreopoulos W."/>
            <person name="LaButti K."/>
            <person name="Pangilinan J."/>
            <person name="Ruiz-duenas F.J."/>
            <person name="Barrasa J.M."/>
            <person name="Sanchez-Garcia M."/>
            <person name="Camarero S."/>
            <person name="Miyauchi S."/>
            <person name="Serrano A."/>
            <person name="Linde D."/>
            <person name="Babiker R."/>
            <person name="Drula E."/>
            <person name="Ayuso-Fernandez I."/>
            <person name="Pacheco R."/>
            <person name="Padilla G."/>
            <person name="Ferreira P."/>
            <person name="Barriuso J."/>
            <person name="Kellner H."/>
            <person name="Castanera R."/>
            <person name="Alfaro M."/>
            <person name="Ramirez L."/>
            <person name="Pisabarro A.G."/>
            <person name="Kuo A."/>
            <person name="Tritt A."/>
            <person name="Lipzen A."/>
            <person name="He G."/>
            <person name="Yan M."/>
            <person name="Ng V."/>
            <person name="Cullen D."/>
            <person name="Martin F."/>
            <person name="Rosso M.-N."/>
            <person name="Henrissat B."/>
            <person name="Hibbett D."/>
            <person name="Martinez A.T."/>
            <person name="Grigoriev I.V."/>
        </authorList>
    </citation>
    <scope>NUCLEOTIDE SEQUENCE</scope>
    <source>
        <strain evidence="2">AH 44721</strain>
    </source>
</reference>
<keyword evidence="1" id="KW-0472">Membrane</keyword>
<protein>
    <submittedName>
        <fullName evidence="2">Uncharacterized protein</fullName>
    </submittedName>
</protein>
<evidence type="ECO:0000256" key="1">
    <source>
        <dbReference type="SAM" id="Phobius"/>
    </source>
</evidence>
<dbReference type="EMBL" id="JADNYJ010000021">
    <property type="protein sequence ID" value="KAF8905803.1"/>
    <property type="molecule type" value="Genomic_DNA"/>
</dbReference>
<dbReference type="AlphaFoldDB" id="A0A9P5NVQ9"/>
<keyword evidence="3" id="KW-1185">Reference proteome</keyword>